<keyword evidence="1 5" id="KW-0418">Kinase</keyword>
<feature type="transmembrane region" description="Helical" evidence="3">
    <location>
        <begin position="105"/>
        <end position="125"/>
    </location>
</feature>
<evidence type="ECO:0000256" key="1">
    <source>
        <dbReference type="ARBA" id="ARBA00022777"/>
    </source>
</evidence>
<evidence type="ECO:0000313" key="6">
    <source>
        <dbReference type="Proteomes" id="UP000184612"/>
    </source>
</evidence>
<dbReference type="InterPro" id="IPR036890">
    <property type="entry name" value="HATPase_C_sf"/>
</dbReference>
<accession>A0A1M7Y722</accession>
<dbReference type="SUPFAM" id="SSF55874">
    <property type="entry name" value="ATPase domain of HSP90 chaperone/DNA topoisomerase II/histidine kinase"/>
    <property type="match status" value="1"/>
</dbReference>
<dbReference type="PANTHER" id="PTHR34220:SF7">
    <property type="entry name" value="SENSOR HISTIDINE KINASE YPDA"/>
    <property type="match status" value="1"/>
</dbReference>
<dbReference type="Pfam" id="PF06580">
    <property type="entry name" value="His_kinase"/>
    <property type="match status" value="1"/>
</dbReference>
<evidence type="ECO:0000256" key="2">
    <source>
        <dbReference type="ARBA" id="ARBA00023012"/>
    </source>
</evidence>
<keyword evidence="3" id="KW-0472">Membrane</keyword>
<feature type="transmembrane region" description="Helical" evidence="3">
    <location>
        <begin position="157"/>
        <end position="175"/>
    </location>
</feature>
<dbReference type="InterPro" id="IPR005467">
    <property type="entry name" value="His_kinase_dom"/>
</dbReference>
<protein>
    <submittedName>
        <fullName evidence="5">Histidine kinase-, DNA gyrase B-, and HSP90-like ATPase</fullName>
    </submittedName>
</protein>
<dbReference type="EMBL" id="FRFD01000005">
    <property type="protein sequence ID" value="SHO48318.1"/>
    <property type="molecule type" value="Genomic_DNA"/>
</dbReference>
<proteinExistence type="predicted"/>
<evidence type="ECO:0000259" key="4">
    <source>
        <dbReference type="PROSITE" id="PS50109"/>
    </source>
</evidence>
<dbReference type="InterPro" id="IPR050640">
    <property type="entry name" value="Bact_2-comp_sensor_kinase"/>
</dbReference>
<keyword evidence="1 5" id="KW-0808">Transferase</keyword>
<dbReference type="InterPro" id="IPR003594">
    <property type="entry name" value="HATPase_dom"/>
</dbReference>
<dbReference type="Pfam" id="PF02518">
    <property type="entry name" value="HATPase_c"/>
    <property type="match status" value="1"/>
</dbReference>
<feature type="transmembrane region" description="Helical" evidence="3">
    <location>
        <begin position="14"/>
        <end position="38"/>
    </location>
</feature>
<dbReference type="AlphaFoldDB" id="A0A1M7Y722"/>
<dbReference type="Proteomes" id="UP000184612">
    <property type="component" value="Unassembled WGS sequence"/>
</dbReference>
<dbReference type="Gene3D" id="3.30.565.10">
    <property type="entry name" value="Histidine kinase-like ATPase, C-terminal domain"/>
    <property type="match status" value="1"/>
</dbReference>
<dbReference type="GO" id="GO:0000155">
    <property type="term" value="F:phosphorelay sensor kinase activity"/>
    <property type="evidence" value="ECO:0007669"/>
    <property type="project" value="InterPro"/>
</dbReference>
<gene>
    <name evidence="5" type="ORF">SAMN02745217_01770</name>
</gene>
<sequence length="398" mass="44877">MNAGQKMPIDLNKWCHYIVNVGHVTAALIILAHVIWYFVARNVLAWPPDIYLRNYIILPAIGFFVLNLSVDRFVRSAGFSLSAKEYLSVSLFIIFSLYLSLTHDIAKVLLCSYILPIFASTIFSNVKLTRRIFFMSVIAVLLPGVKIYFAGELDSDMLMEIFVACFIFLCSYLLAKVLIRYSHDNLAALKDSNEEAMNNELAFLQAQIKPHFLYNAINTMVSFCYTDSEKAANLLVNFSKYLRLIFDIDHKLMIVPLAREIELIKAYVEIEKARFGELINVEYDIDPKFLRMEIPSFCIQPLVENAIKHGLCKKSTGGTVLISVKKREGVIIIGVCDTGIGMPAEKLDKLRNNESANDGVGFFNVSRRIRGWRDAQIDILSTEGEGTAVTIKISEGIA</sequence>
<feature type="domain" description="Histidine kinase" evidence="4">
    <location>
        <begin position="299"/>
        <end position="397"/>
    </location>
</feature>
<keyword evidence="2" id="KW-0902">Two-component regulatory system</keyword>
<reference evidence="5 6" key="1">
    <citation type="submission" date="2016-12" db="EMBL/GenBank/DDBJ databases">
        <authorList>
            <person name="Song W.-J."/>
            <person name="Kurnit D.M."/>
        </authorList>
    </citation>
    <scope>NUCLEOTIDE SEQUENCE [LARGE SCALE GENOMIC DNA]</scope>
    <source>
        <strain evidence="5 6">DSM 12503</strain>
    </source>
</reference>
<organism evidence="5 6">
    <name type="scientific">Anaerocolumna xylanovorans DSM 12503</name>
    <dbReference type="NCBI Taxonomy" id="1121345"/>
    <lineage>
        <taxon>Bacteria</taxon>
        <taxon>Bacillati</taxon>
        <taxon>Bacillota</taxon>
        <taxon>Clostridia</taxon>
        <taxon>Lachnospirales</taxon>
        <taxon>Lachnospiraceae</taxon>
        <taxon>Anaerocolumna</taxon>
    </lineage>
</organism>
<dbReference type="PANTHER" id="PTHR34220">
    <property type="entry name" value="SENSOR HISTIDINE KINASE YPDA"/>
    <property type="match status" value="1"/>
</dbReference>
<dbReference type="SMART" id="SM00387">
    <property type="entry name" value="HATPase_c"/>
    <property type="match status" value="1"/>
</dbReference>
<feature type="transmembrane region" description="Helical" evidence="3">
    <location>
        <begin position="132"/>
        <end position="151"/>
    </location>
</feature>
<name>A0A1M7Y722_9FIRM</name>
<dbReference type="STRING" id="1121345.SAMN02745217_01770"/>
<evidence type="ECO:0000313" key="5">
    <source>
        <dbReference type="EMBL" id="SHO48318.1"/>
    </source>
</evidence>
<dbReference type="GO" id="GO:0016020">
    <property type="term" value="C:membrane"/>
    <property type="evidence" value="ECO:0007669"/>
    <property type="project" value="InterPro"/>
</dbReference>
<feature type="transmembrane region" description="Helical" evidence="3">
    <location>
        <begin position="50"/>
        <end position="69"/>
    </location>
</feature>
<keyword evidence="3" id="KW-1133">Transmembrane helix</keyword>
<dbReference type="OrthoDB" id="9809348at2"/>
<keyword evidence="3" id="KW-0812">Transmembrane</keyword>
<feature type="transmembrane region" description="Helical" evidence="3">
    <location>
        <begin position="81"/>
        <end position="99"/>
    </location>
</feature>
<evidence type="ECO:0000256" key="3">
    <source>
        <dbReference type="SAM" id="Phobius"/>
    </source>
</evidence>
<keyword evidence="6" id="KW-1185">Reference proteome</keyword>
<dbReference type="PROSITE" id="PS50109">
    <property type="entry name" value="HIS_KIN"/>
    <property type="match status" value="1"/>
</dbReference>
<dbReference type="InterPro" id="IPR010559">
    <property type="entry name" value="Sig_transdc_His_kin_internal"/>
</dbReference>